<dbReference type="EMBL" id="JARKIE010000289">
    <property type="protein sequence ID" value="KAJ7657519.1"/>
    <property type="molecule type" value="Genomic_DNA"/>
</dbReference>
<reference evidence="1" key="1">
    <citation type="submission" date="2023-03" db="EMBL/GenBank/DDBJ databases">
        <title>Massive genome expansion in bonnet fungi (Mycena s.s.) driven by repeated elements and novel gene families across ecological guilds.</title>
        <authorList>
            <consortium name="Lawrence Berkeley National Laboratory"/>
            <person name="Harder C.B."/>
            <person name="Miyauchi S."/>
            <person name="Viragh M."/>
            <person name="Kuo A."/>
            <person name="Thoen E."/>
            <person name="Andreopoulos B."/>
            <person name="Lu D."/>
            <person name="Skrede I."/>
            <person name="Drula E."/>
            <person name="Henrissat B."/>
            <person name="Morin E."/>
            <person name="Kohler A."/>
            <person name="Barry K."/>
            <person name="LaButti K."/>
            <person name="Morin E."/>
            <person name="Salamov A."/>
            <person name="Lipzen A."/>
            <person name="Mereny Z."/>
            <person name="Hegedus B."/>
            <person name="Baldrian P."/>
            <person name="Stursova M."/>
            <person name="Weitz H."/>
            <person name="Taylor A."/>
            <person name="Grigoriev I.V."/>
            <person name="Nagy L.G."/>
            <person name="Martin F."/>
            <person name="Kauserud H."/>
        </authorList>
    </citation>
    <scope>NUCLEOTIDE SEQUENCE</scope>
    <source>
        <strain evidence="1">CBHHK067</strain>
    </source>
</reference>
<accession>A0AAD7CQV0</accession>
<gene>
    <name evidence="1" type="ORF">B0H17DRAFT_1213499</name>
</gene>
<dbReference type="AlphaFoldDB" id="A0AAD7CQV0"/>
<protein>
    <submittedName>
        <fullName evidence="1">Uncharacterized protein</fullName>
    </submittedName>
</protein>
<organism evidence="1 2">
    <name type="scientific">Mycena rosella</name>
    <name type="common">Pink bonnet</name>
    <name type="synonym">Agaricus rosellus</name>
    <dbReference type="NCBI Taxonomy" id="1033263"/>
    <lineage>
        <taxon>Eukaryota</taxon>
        <taxon>Fungi</taxon>
        <taxon>Dikarya</taxon>
        <taxon>Basidiomycota</taxon>
        <taxon>Agaricomycotina</taxon>
        <taxon>Agaricomycetes</taxon>
        <taxon>Agaricomycetidae</taxon>
        <taxon>Agaricales</taxon>
        <taxon>Marasmiineae</taxon>
        <taxon>Mycenaceae</taxon>
        <taxon>Mycena</taxon>
    </lineage>
</organism>
<sequence>MACRSHKLLSLTELVSSPSLYVKERSFLRVIMHHDYEEQQRYICAKQVRLMAAHPTCALLLTLFDYSIRPTTDSPLSPVLHAVGARSDMVARVERSGGGLQPHLLQVLRWIFWESFALRPIFEKDQLRIKPHACLRGKQRAAPYDIEHTRLEDEVARKRLAQGPRWTQGVDKISWVVQLRSDGAEINENLRDLASRGVAGRTEAQLMGGIDAVLEAAWDAIEIY</sequence>
<evidence type="ECO:0000313" key="2">
    <source>
        <dbReference type="Proteomes" id="UP001221757"/>
    </source>
</evidence>
<comment type="caution">
    <text evidence="1">The sequence shown here is derived from an EMBL/GenBank/DDBJ whole genome shotgun (WGS) entry which is preliminary data.</text>
</comment>
<dbReference type="Proteomes" id="UP001221757">
    <property type="component" value="Unassembled WGS sequence"/>
</dbReference>
<name>A0AAD7CQV0_MYCRO</name>
<evidence type="ECO:0000313" key="1">
    <source>
        <dbReference type="EMBL" id="KAJ7657519.1"/>
    </source>
</evidence>
<proteinExistence type="predicted"/>
<keyword evidence="2" id="KW-1185">Reference proteome</keyword>